<keyword evidence="2" id="KW-1185">Reference proteome</keyword>
<evidence type="ECO:0000313" key="2">
    <source>
        <dbReference type="Proteomes" id="UP001153069"/>
    </source>
</evidence>
<dbReference type="Proteomes" id="UP001153069">
    <property type="component" value="Unassembled WGS sequence"/>
</dbReference>
<evidence type="ECO:0000313" key="1">
    <source>
        <dbReference type="EMBL" id="CAB9523350.1"/>
    </source>
</evidence>
<protein>
    <submittedName>
        <fullName evidence="1">Uncharacterized protein</fullName>
    </submittedName>
</protein>
<comment type="caution">
    <text evidence="1">The sequence shown here is derived from an EMBL/GenBank/DDBJ whole genome shotgun (WGS) entry which is preliminary data.</text>
</comment>
<proteinExistence type="predicted"/>
<organism evidence="1 2">
    <name type="scientific">Seminavis robusta</name>
    <dbReference type="NCBI Taxonomy" id="568900"/>
    <lineage>
        <taxon>Eukaryota</taxon>
        <taxon>Sar</taxon>
        <taxon>Stramenopiles</taxon>
        <taxon>Ochrophyta</taxon>
        <taxon>Bacillariophyta</taxon>
        <taxon>Bacillariophyceae</taxon>
        <taxon>Bacillariophycidae</taxon>
        <taxon>Naviculales</taxon>
        <taxon>Naviculaceae</taxon>
        <taxon>Seminavis</taxon>
    </lineage>
</organism>
<dbReference type="AlphaFoldDB" id="A0A9N8EN41"/>
<accession>A0A9N8EN41</accession>
<reference evidence="1" key="1">
    <citation type="submission" date="2020-06" db="EMBL/GenBank/DDBJ databases">
        <authorList>
            <consortium name="Plant Systems Biology data submission"/>
        </authorList>
    </citation>
    <scope>NUCLEOTIDE SEQUENCE</scope>
    <source>
        <strain evidence="1">D6</strain>
    </source>
</reference>
<sequence length="133" mass="15308">MESTRANATSSPKWIQLCTSIRIGIPEPCLNWIQNGQHFVRLVDSSIARMPRTENDERIEEALIPMLKRNASMHGFFIPLKYWAQRVNQKLDMAMEDGALKKTMLESKCNILNRELDACDEDRAKYSHSPDQA</sequence>
<gene>
    <name evidence="1" type="ORF">SEMRO_1407_G269970.1</name>
</gene>
<name>A0A9N8EN41_9STRA</name>
<dbReference type="EMBL" id="CAICTM010001405">
    <property type="protein sequence ID" value="CAB9523350.1"/>
    <property type="molecule type" value="Genomic_DNA"/>
</dbReference>